<sequence>MRILLAILLNALALGAAAFLVPGIRMEGWSDDPAAVILAYVLVGAVFGIVNVVIKPIVSVLSLPLTCLTFGLFAIVINAAMLSLTDWLTSWTPANLVVDSFFWDAILGAIVVSIVSAVLNRFVLGSGAGGRG</sequence>
<dbReference type="PANTHER" id="PTHR37309">
    <property type="entry name" value="SLR0284 PROTEIN"/>
    <property type="match status" value="1"/>
</dbReference>
<reference evidence="2 3" key="1">
    <citation type="submission" date="2019-12" db="EMBL/GenBank/DDBJ databases">
        <title>Nesterenkonia muleiensis sp. nov., a novel actinobacterium isolated from sap of Populus euphratica.</title>
        <authorList>
            <person name="Wang R."/>
        </authorList>
    </citation>
    <scope>NUCLEOTIDE SEQUENCE [LARGE SCALE GENOMIC DNA]</scope>
    <source>
        <strain evidence="2 3">F10</strain>
    </source>
</reference>
<accession>A0A7K1UI71</accession>
<name>A0A7K1UI71_9MICC</name>
<organism evidence="2 3">
    <name type="scientific">Nesterenkonia alkaliphila</name>
    <dbReference type="NCBI Taxonomy" id="1463631"/>
    <lineage>
        <taxon>Bacteria</taxon>
        <taxon>Bacillati</taxon>
        <taxon>Actinomycetota</taxon>
        <taxon>Actinomycetes</taxon>
        <taxon>Micrococcales</taxon>
        <taxon>Micrococcaceae</taxon>
        <taxon>Nesterenkonia</taxon>
    </lineage>
</organism>
<proteinExistence type="predicted"/>
<dbReference type="InterPro" id="IPR007165">
    <property type="entry name" value="Phage_holin_4_2"/>
</dbReference>
<keyword evidence="1" id="KW-1133">Transmembrane helix</keyword>
<protein>
    <submittedName>
        <fullName evidence="2">Phage holin family protein</fullName>
    </submittedName>
</protein>
<dbReference type="Pfam" id="PF04020">
    <property type="entry name" value="Phage_holin_4_2"/>
    <property type="match status" value="1"/>
</dbReference>
<keyword evidence="1" id="KW-0812">Transmembrane</keyword>
<gene>
    <name evidence="2" type="ORF">GNZ21_06890</name>
</gene>
<evidence type="ECO:0000313" key="2">
    <source>
        <dbReference type="EMBL" id="MVT26084.1"/>
    </source>
</evidence>
<keyword evidence="1" id="KW-0472">Membrane</keyword>
<evidence type="ECO:0000256" key="1">
    <source>
        <dbReference type="SAM" id="Phobius"/>
    </source>
</evidence>
<dbReference type="Proteomes" id="UP000460157">
    <property type="component" value="Unassembled WGS sequence"/>
</dbReference>
<evidence type="ECO:0000313" key="3">
    <source>
        <dbReference type="Proteomes" id="UP000460157"/>
    </source>
</evidence>
<comment type="caution">
    <text evidence="2">The sequence shown here is derived from an EMBL/GenBank/DDBJ whole genome shotgun (WGS) entry which is preliminary data.</text>
</comment>
<dbReference type="PANTHER" id="PTHR37309:SF1">
    <property type="entry name" value="SLR0284 PROTEIN"/>
    <property type="match status" value="1"/>
</dbReference>
<feature type="transmembrane region" description="Helical" evidence="1">
    <location>
        <begin position="34"/>
        <end position="54"/>
    </location>
</feature>
<feature type="transmembrane region" description="Helical" evidence="1">
    <location>
        <begin position="101"/>
        <end position="124"/>
    </location>
</feature>
<dbReference type="AlphaFoldDB" id="A0A7K1UI71"/>
<keyword evidence="3" id="KW-1185">Reference proteome</keyword>
<feature type="transmembrane region" description="Helical" evidence="1">
    <location>
        <begin position="61"/>
        <end position="81"/>
    </location>
</feature>
<dbReference type="EMBL" id="WRPM01000048">
    <property type="protein sequence ID" value="MVT26084.1"/>
    <property type="molecule type" value="Genomic_DNA"/>
</dbReference>